<dbReference type="Pfam" id="PF18738">
    <property type="entry name" value="HEPN_DZIP3"/>
    <property type="match status" value="1"/>
</dbReference>
<dbReference type="OrthoDB" id="5987069at2759"/>
<sequence length="302" mass="34604">MSAASYVTPAVGQLITQHSSSGSTQVTNYARIGHAAQQLLPEILQDLISIREPTTLLHSHVTNNSFLSRTLKQHEWSVISNVNLNGYANFDVPLIYKLVRNLNLVPKPKQGWDYKNPPQQSEITPGDDIECIRRVRNEIFHRGNSSVSATELALYFNVFRDIAGRLEIYLGKPGGNFVNKFNLLENCCMDEETEEIYLKRLDDLKRREKDVSEKVHNVEEEISVIKDSVRDTKTKGEKHEIDFKSKIDEVKRTTSYIQEETTLLESKQFELQQVFKQKTNELETKASFLTEQIAEITADLKM</sequence>
<dbReference type="InterPro" id="IPR041249">
    <property type="entry name" value="HEPN_DZIP3"/>
</dbReference>
<evidence type="ECO:0000259" key="1">
    <source>
        <dbReference type="Pfam" id="PF18738"/>
    </source>
</evidence>
<dbReference type="EMBL" id="CACVKT020000156">
    <property type="protein sequence ID" value="CAC5356479.1"/>
    <property type="molecule type" value="Genomic_DNA"/>
</dbReference>
<feature type="domain" description="DZIP3-like HEPN" evidence="1">
    <location>
        <begin position="59"/>
        <end position="197"/>
    </location>
</feature>
<keyword evidence="3" id="KW-1185">Reference proteome</keyword>
<reference evidence="2 3" key="1">
    <citation type="submission" date="2020-06" db="EMBL/GenBank/DDBJ databases">
        <authorList>
            <person name="Li R."/>
            <person name="Bekaert M."/>
        </authorList>
    </citation>
    <scope>NUCLEOTIDE SEQUENCE [LARGE SCALE GENOMIC DNA]</scope>
    <source>
        <strain evidence="3">wild</strain>
    </source>
</reference>
<protein>
    <recommendedName>
        <fullName evidence="1">DZIP3-like HEPN domain-containing protein</fullName>
    </recommendedName>
</protein>
<organism evidence="2 3">
    <name type="scientific">Mytilus coruscus</name>
    <name type="common">Sea mussel</name>
    <dbReference type="NCBI Taxonomy" id="42192"/>
    <lineage>
        <taxon>Eukaryota</taxon>
        <taxon>Metazoa</taxon>
        <taxon>Spiralia</taxon>
        <taxon>Lophotrochozoa</taxon>
        <taxon>Mollusca</taxon>
        <taxon>Bivalvia</taxon>
        <taxon>Autobranchia</taxon>
        <taxon>Pteriomorphia</taxon>
        <taxon>Mytilida</taxon>
        <taxon>Mytiloidea</taxon>
        <taxon>Mytilidae</taxon>
        <taxon>Mytilinae</taxon>
        <taxon>Mytilus</taxon>
    </lineage>
</organism>
<dbReference type="Proteomes" id="UP000507470">
    <property type="component" value="Unassembled WGS sequence"/>
</dbReference>
<name>A0A6J7ZUL3_MYTCO</name>
<evidence type="ECO:0000313" key="2">
    <source>
        <dbReference type="EMBL" id="CAC5356479.1"/>
    </source>
</evidence>
<proteinExistence type="predicted"/>
<accession>A0A6J7ZUL3</accession>
<dbReference type="AlphaFoldDB" id="A0A6J7ZUL3"/>
<evidence type="ECO:0000313" key="3">
    <source>
        <dbReference type="Proteomes" id="UP000507470"/>
    </source>
</evidence>
<gene>
    <name evidence="2" type="ORF">MCOR_617</name>
</gene>